<comment type="similarity">
    <text evidence="1">Belongs to the DMRT family.</text>
</comment>
<dbReference type="KEGG" id="csol:105365949"/>
<evidence type="ECO:0000259" key="2">
    <source>
        <dbReference type="Pfam" id="PF03474"/>
    </source>
</evidence>
<dbReference type="RefSeq" id="XP_011502550.1">
    <property type="nucleotide sequence ID" value="XM_011504248.1"/>
</dbReference>
<reference evidence="4" key="1">
    <citation type="submission" date="2025-08" db="UniProtKB">
        <authorList>
            <consortium name="RefSeq"/>
        </authorList>
    </citation>
    <scope>IDENTIFICATION</scope>
</reference>
<name>A0AAJ6YQU1_9HYME</name>
<sequence length="176" mass="19966">MYQNSTHINLHDMQRSQSQCPELNFPSVNQNQTQHCHRSPVDILLKVFPKKRRVEMESLLHRCRGDIISTMESLICEDNQSSDFEYGSWSRTTTPASVTSDISVSDNSTYVSRPNNIYSSQSPLTRHRFLAAPYSGTGYLPTVIRPQNQVTNINSIKNINPMVNIDDISDKSSNSD</sequence>
<accession>A0AAJ6YQU1</accession>
<dbReference type="InterPro" id="IPR005173">
    <property type="entry name" value="DMA"/>
</dbReference>
<keyword evidence="3" id="KW-1185">Reference proteome</keyword>
<evidence type="ECO:0000313" key="4">
    <source>
        <dbReference type="RefSeq" id="XP_011502550.1"/>
    </source>
</evidence>
<dbReference type="AlphaFoldDB" id="A0AAJ6YQU1"/>
<gene>
    <name evidence="4" type="primary">LOC105365949</name>
</gene>
<dbReference type="Pfam" id="PF03474">
    <property type="entry name" value="DMA"/>
    <property type="match status" value="1"/>
</dbReference>
<protein>
    <submittedName>
        <fullName evidence="4">Uncharacterized protein LOC105365949</fullName>
    </submittedName>
</protein>
<evidence type="ECO:0000256" key="1">
    <source>
        <dbReference type="ARBA" id="ARBA00006834"/>
    </source>
</evidence>
<feature type="domain" description="DMA" evidence="2">
    <location>
        <begin position="38"/>
        <end position="73"/>
    </location>
</feature>
<evidence type="ECO:0000313" key="3">
    <source>
        <dbReference type="Proteomes" id="UP000695007"/>
    </source>
</evidence>
<organism evidence="3 4">
    <name type="scientific">Ceratosolen solmsi marchali</name>
    <dbReference type="NCBI Taxonomy" id="326594"/>
    <lineage>
        <taxon>Eukaryota</taxon>
        <taxon>Metazoa</taxon>
        <taxon>Ecdysozoa</taxon>
        <taxon>Arthropoda</taxon>
        <taxon>Hexapoda</taxon>
        <taxon>Insecta</taxon>
        <taxon>Pterygota</taxon>
        <taxon>Neoptera</taxon>
        <taxon>Endopterygota</taxon>
        <taxon>Hymenoptera</taxon>
        <taxon>Apocrita</taxon>
        <taxon>Proctotrupomorpha</taxon>
        <taxon>Chalcidoidea</taxon>
        <taxon>Agaonidae</taxon>
        <taxon>Agaoninae</taxon>
        <taxon>Ceratosolen</taxon>
    </lineage>
</organism>
<dbReference type="GeneID" id="105365949"/>
<dbReference type="Proteomes" id="UP000695007">
    <property type="component" value="Unplaced"/>
</dbReference>
<proteinExistence type="inferred from homology"/>